<dbReference type="PANTHER" id="PTHR47345">
    <property type="entry name" value="CUT9-INTERACTING PROTEIN SCN1"/>
    <property type="match status" value="1"/>
</dbReference>
<feature type="non-terminal residue" evidence="2">
    <location>
        <position position="293"/>
    </location>
</feature>
<gene>
    <name evidence="2" type="ORF">BCV69DRAFT_240643</name>
</gene>
<dbReference type="PANTHER" id="PTHR47345:SF1">
    <property type="entry name" value="CUT9-INTERACTING PROTEIN SCN1"/>
    <property type="match status" value="1"/>
</dbReference>
<dbReference type="InterPro" id="IPR053044">
    <property type="entry name" value="Metallo-hydrolase/TatD-type"/>
</dbReference>
<evidence type="ECO:0000313" key="3">
    <source>
        <dbReference type="Proteomes" id="UP000245942"/>
    </source>
</evidence>
<dbReference type="InterPro" id="IPR032466">
    <property type="entry name" value="Metal_Hydrolase"/>
</dbReference>
<keyword evidence="3" id="KW-1185">Reference proteome</keyword>
<dbReference type="InterPro" id="IPR001130">
    <property type="entry name" value="TatD-like"/>
</dbReference>
<dbReference type="Pfam" id="PF01026">
    <property type="entry name" value="TatD_DNase"/>
    <property type="match status" value="1"/>
</dbReference>
<dbReference type="Proteomes" id="UP000245942">
    <property type="component" value="Unassembled WGS sequence"/>
</dbReference>
<feature type="compositionally biased region" description="Basic and acidic residues" evidence="1">
    <location>
        <begin position="1"/>
        <end position="10"/>
    </location>
</feature>
<keyword evidence="2" id="KW-0378">Hydrolase</keyword>
<feature type="region of interest" description="Disordered" evidence="1">
    <location>
        <begin position="1"/>
        <end position="20"/>
    </location>
</feature>
<dbReference type="AlphaFoldDB" id="A0A316U1M4"/>
<protein>
    <submittedName>
        <fullName evidence="2">Metallo-dependent hydrolase</fullName>
    </submittedName>
</protein>
<dbReference type="RefSeq" id="XP_025346429.1">
    <property type="nucleotide sequence ID" value="XM_025489999.1"/>
</dbReference>
<name>A0A316U1M4_9BASI</name>
<proteinExistence type="predicted"/>
<reference evidence="2 3" key="1">
    <citation type="journal article" date="2018" name="Mol. Biol. Evol.">
        <title>Broad Genomic Sampling Reveals a Smut Pathogenic Ancestry of the Fungal Clade Ustilaginomycotina.</title>
        <authorList>
            <person name="Kijpornyongpan T."/>
            <person name="Mondo S.J."/>
            <person name="Barry K."/>
            <person name="Sandor L."/>
            <person name="Lee J."/>
            <person name="Lipzen A."/>
            <person name="Pangilinan J."/>
            <person name="LaButti K."/>
            <person name="Hainaut M."/>
            <person name="Henrissat B."/>
            <person name="Grigoriev I.V."/>
            <person name="Spatafora J.W."/>
            <person name="Aime M.C."/>
        </authorList>
    </citation>
    <scope>NUCLEOTIDE SEQUENCE [LARGE SCALE GENOMIC DNA]</scope>
    <source>
        <strain evidence="2 3">MCA 4718</strain>
    </source>
</reference>
<dbReference type="Gene3D" id="3.20.20.140">
    <property type="entry name" value="Metal-dependent hydrolases"/>
    <property type="match status" value="1"/>
</dbReference>
<dbReference type="OrthoDB" id="413993at2759"/>
<dbReference type="STRING" id="1684307.A0A316U1M4"/>
<feature type="non-terminal residue" evidence="2">
    <location>
        <position position="1"/>
    </location>
</feature>
<dbReference type="SUPFAM" id="SSF51556">
    <property type="entry name" value="Metallo-dependent hydrolases"/>
    <property type="match status" value="1"/>
</dbReference>
<dbReference type="GeneID" id="37011733"/>
<sequence length="293" mass="32542">LTDAHCHPTDDPTLSSGDPNGAQKLAQRLQQIPLEGACAMGSCTEDQVLVRRLAEEMHKMQLRPCFGYHPWYSHSLSLEHPPPPREEHYRSLLLTNDSSQQARDELGALLPHLPTPRSLKDILEEIRNNLRAFPNALLGEVGLDRAFRIPTSKEAHTLALRGKRLTSLGVPIGHQCKVLLAQIGVAVEEGRSISCHSVRAGEATVELIRECCRVYNGANLDLHSCTMSAEQLKEILRHHPNIFVSFSTTINARQKGLISQLAIVPPTRLLVESDWHSAEQLAGRNWDVLKLVA</sequence>
<accession>A0A316U1M4</accession>
<dbReference type="EMBL" id="KZ819332">
    <property type="protein sequence ID" value="PWN19269.1"/>
    <property type="molecule type" value="Genomic_DNA"/>
</dbReference>
<evidence type="ECO:0000256" key="1">
    <source>
        <dbReference type="SAM" id="MobiDB-lite"/>
    </source>
</evidence>
<organism evidence="2 3">
    <name type="scientific">Pseudomicrostroma glucosiphilum</name>
    <dbReference type="NCBI Taxonomy" id="1684307"/>
    <lineage>
        <taxon>Eukaryota</taxon>
        <taxon>Fungi</taxon>
        <taxon>Dikarya</taxon>
        <taxon>Basidiomycota</taxon>
        <taxon>Ustilaginomycotina</taxon>
        <taxon>Exobasidiomycetes</taxon>
        <taxon>Microstromatales</taxon>
        <taxon>Microstromatales incertae sedis</taxon>
        <taxon>Pseudomicrostroma</taxon>
    </lineage>
</organism>
<dbReference type="GO" id="GO:0016788">
    <property type="term" value="F:hydrolase activity, acting on ester bonds"/>
    <property type="evidence" value="ECO:0007669"/>
    <property type="project" value="InterPro"/>
</dbReference>
<evidence type="ECO:0000313" key="2">
    <source>
        <dbReference type="EMBL" id="PWN19269.1"/>
    </source>
</evidence>